<dbReference type="Pfam" id="PF00531">
    <property type="entry name" value="Death"/>
    <property type="match status" value="1"/>
</dbReference>
<dbReference type="Proteomes" id="UP001159405">
    <property type="component" value="Unassembled WGS sequence"/>
</dbReference>
<proteinExistence type="predicted"/>
<sequence>MTLNVTLASDSDGWNKIVNEQLVVELAKDKRLKVSGFVPRNTKEQRDHAESINIKLVDAEDFSGYSAIELLAHPPDSLDIDILLIHSVGPALGRQAQVIKKHKKCKWAQVVHIACEDVQEFLESADKNDRKLQAELCGKADIIITIGPKVAEECKRFLRCSGKHGDVFELTPGIIESPHIRQVYEDTGKFYVLFSGSWKYFKAKGGDIAAQAIKFLNASSYHLIVALRPCERENEEEIKQALQQEGVDHHQFSVRISESHQDWWKWLCEVDLIIKPSRAEGFGMSGLLAISANLPVLISTYSGLGVVLKNMSSGQKHVVESEDPQVWADRIREIKEKGKETRWMEAEELRNEYMTQFSWKEQCDKLVETFSGMFLLLTCAHTIKPKTRNCGLRTSKLKFGLNKMFVSYPIPFYSHTQTQGFPNKSCFPHLLLSFDYTASSPLYLNVVAEFPFKGSPETHQALTLQRLSTKVKEIPLSVFSQVCVKLNVKQQLGFNDFRMFAERVGLKRDETDYIDQRFPNPTEEIVNKWTQKGQATVGQLIEWLKDDSFQRMDVAEILEDWVKGRPSQ</sequence>
<keyword evidence="1" id="KW-0808">Transferase</keyword>
<name>A0ABN8QT79_9CNID</name>
<dbReference type="Gene3D" id="3.40.50.2000">
    <property type="entry name" value="Glycogen Phosphorylase B"/>
    <property type="match status" value="2"/>
</dbReference>
<dbReference type="Pfam" id="PF20706">
    <property type="entry name" value="GT4-conflict"/>
    <property type="match status" value="1"/>
</dbReference>
<dbReference type="CDD" id="cd03801">
    <property type="entry name" value="GT4_PimA-like"/>
    <property type="match status" value="1"/>
</dbReference>
<reference evidence="3 4" key="1">
    <citation type="submission" date="2022-05" db="EMBL/GenBank/DDBJ databases">
        <authorList>
            <consortium name="Genoscope - CEA"/>
            <person name="William W."/>
        </authorList>
    </citation>
    <scope>NUCLEOTIDE SEQUENCE [LARGE SCALE GENOMIC DNA]</scope>
</reference>
<dbReference type="InterPro" id="IPR000488">
    <property type="entry name" value="Death_dom"/>
</dbReference>
<dbReference type="PROSITE" id="PS50017">
    <property type="entry name" value="DEATH_DOMAIN"/>
    <property type="match status" value="1"/>
</dbReference>
<comment type="caution">
    <text evidence="3">The sequence shown here is derived from an EMBL/GenBank/DDBJ whole genome shotgun (WGS) entry which is preliminary data.</text>
</comment>
<dbReference type="Gene3D" id="1.10.533.10">
    <property type="entry name" value="Death Domain, Fas"/>
    <property type="match status" value="1"/>
</dbReference>
<organism evidence="3 4">
    <name type="scientific">Porites lobata</name>
    <dbReference type="NCBI Taxonomy" id="104759"/>
    <lineage>
        <taxon>Eukaryota</taxon>
        <taxon>Metazoa</taxon>
        <taxon>Cnidaria</taxon>
        <taxon>Anthozoa</taxon>
        <taxon>Hexacorallia</taxon>
        <taxon>Scleractinia</taxon>
        <taxon>Fungiina</taxon>
        <taxon>Poritidae</taxon>
        <taxon>Porites</taxon>
    </lineage>
</organism>
<keyword evidence="4" id="KW-1185">Reference proteome</keyword>
<accession>A0ABN8QT79</accession>
<feature type="domain" description="Death" evidence="2">
    <location>
        <begin position="496"/>
        <end position="546"/>
    </location>
</feature>
<protein>
    <recommendedName>
        <fullName evidence="2">Death domain-containing protein</fullName>
    </recommendedName>
</protein>
<dbReference type="SUPFAM" id="SSF53756">
    <property type="entry name" value="UDP-Glycosyltransferase/glycogen phosphorylase"/>
    <property type="match status" value="1"/>
</dbReference>
<evidence type="ECO:0000313" key="3">
    <source>
        <dbReference type="EMBL" id="CAH3169119.1"/>
    </source>
</evidence>
<dbReference type="PANTHER" id="PTHR46401:SF2">
    <property type="entry name" value="GLYCOSYLTRANSFERASE WBBK-RELATED"/>
    <property type="match status" value="1"/>
</dbReference>
<evidence type="ECO:0000256" key="1">
    <source>
        <dbReference type="ARBA" id="ARBA00022679"/>
    </source>
</evidence>
<evidence type="ECO:0000313" key="4">
    <source>
        <dbReference type="Proteomes" id="UP001159405"/>
    </source>
</evidence>
<dbReference type="InterPro" id="IPR011029">
    <property type="entry name" value="DEATH-like_dom_sf"/>
</dbReference>
<dbReference type="EMBL" id="CALNXK010000148">
    <property type="protein sequence ID" value="CAH3169119.1"/>
    <property type="molecule type" value="Genomic_DNA"/>
</dbReference>
<dbReference type="PANTHER" id="PTHR46401">
    <property type="entry name" value="GLYCOSYLTRANSFERASE WBBK-RELATED"/>
    <property type="match status" value="1"/>
</dbReference>
<gene>
    <name evidence="3" type="ORF">PLOB_00009600</name>
</gene>
<evidence type="ECO:0000259" key="2">
    <source>
        <dbReference type="PROSITE" id="PS50017"/>
    </source>
</evidence>
<dbReference type="SUPFAM" id="SSF47986">
    <property type="entry name" value="DEATH domain"/>
    <property type="match status" value="1"/>
</dbReference>